<evidence type="ECO:0000256" key="2">
    <source>
        <dbReference type="SAM" id="SignalP"/>
    </source>
</evidence>
<accession>A0A1I2AUA8</accession>
<feature type="chain" id="PRO_5011744368" description="DUF5683 domain-containing protein" evidence="2">
    <location>
        <begin position="24"/>
        <end position="170"/>
    </location>
</feature>
<keyword evidence="1" id="KW-0812">Transmembrane</keyword>
<dbReference type="EMBL" id="FONY01000002">
    <property type="protein sequence ID" value="SFE47426.1"/>
    <property type="molecule type" value="Genomic_DNA"/>
</dbReference>
<dbReference type="AlphaFoldDB" id="A0A1I2AUA8"/>
<gene>
    <name evidence="3" type="ORF">SAMN04488541_10027</name>
</gene>
<keyword evidence="1" id="KW-1133">Transmembrane helix</keyword>
<dbReference type="RefSeq" id="WP_091538594.1">
    <property type="nucleotide sequence ID" value="NZ_FONY01000002.1"/>
</dbReference>
<dbReference type="Proteomes" id="UP000199513">
    <property type="component" value="Unassembled WGS sequence"/>
</dbReference>
<reference evidence="3 4" key="1">
    <citation type="submission" date="2016-10" db="EMBL/GenBank/DDBJ databases">
        <authorList>
            <person name="de Groot N.N."/>
        </authorList>
    </citation>
    <scope>NUCLEOTIDE SEQUENCE [LARGE SCALE GENOMIC DNA]</scope>
    <source>
        <strain>GEY</strain>
        <strain evidence="4">DSM 9560</strain>
    </source>
</reference>
<evidence type="ECO:0000313" key="3">
    <source>
        <dbReference type="EMBL" id="SFE47426.1"/>
    </source>
</evidence>
<dbReference type="STRING" id="1003.SAMN04488541_10027"/>
<feature type="transmembrane region" description="Helical" evidence="1">
    <location>
        <begin position="111"/>
        <end position="129"/>
    </location>
</feature>
<evidence type="ECO:0000313" key="4">
    <source>
        <dbReference type="Proteomes" id="UP000199513"/>
    </source>
</evidence>
<dbReference type="OrthoDB" id="958875at2"/>
<proteinExistence type="predicted"/>
<evidence type="ECO:0008006" key="5">
    <source>
        <dbReference type="Google" id="ProtNLM"/>
    </source>
</evidence>
<keyword evidence="4" id="KW-1185">Reference proteome</keyword>
<evidence type="ECO:0000256" key="1">
    <source>
        <dbReference type="SAM" id="Phobius"/>
    </source>
</evidence>
<keyword evidence="2" id="KW-0732">Signal</keyword>
<sequence>MKKYYFLLVLFLGLSPYFTEALAQTTKTVPLRGITVQSDFLKDSYYYGTKKLNSSYDLTIPFMEIGDKEVDRLFQSAKTMRTLQTASSLLPLLYFSYALRNTSALYNLAPFYWVLGGSLSINIGLGIWGRANIRKAIHRYNELIMIDNTPQAIYAMPQFQGVHLTWRYKF</sequence>
<keyword evidence="1" id="KW-0472">Membrane</keyword>
<name>A0A1I2AUA8_9BACT</name>
<feature type="signal peptide" evidence="2">
    <location>
        <begin position="1"/>
        <end position="23"/>
    </location>
</feature>
<protein>
    <recommendedName>
        <fullName evidence="5">DUF5683 domain-containing protein</fullName>
    </recommendedName>
</protein>
<organism evidence="3 4">
    <name type="scientific">Thermoflexibacter ruber</name>
    <dbReference type="NCBI Taxonomy" id="1003"/>
    <lineage>
        <taxon>Bacteria</taxon>
        <taxon>Pseudomonadati</taxon>
        <taxon>Bacteroidota</taxon>
        <taxon>Cytophagia</taxon>
        <taxon>Cytophagales</taxon>
        <taxon>Thermoflexibacteraceae</taxon>
        <taxon>Thermoflexibacter</taxon>
    </lineage>
</organism>